<evidence type="ECO:0000313" key="3">
    <source>
        <dbReference type="Proteomes" id="UP000272503"/>
    </source>
</evidence>
<dbReference type="RefSeq" id="WP_121649031.1">
    <property type="nucleotide sequence ID" value="NZ_RCUX01000008.1"/>
</dbReference>
<comment type="caution">
    <text evidence="2">The sequence shown here is derived from an EMBL/GenBank/DDBJ whole genome shotgun (WGS) entry which is preliminary data.</text>
</comment>
<sequence length="329" mass="35762">MPELAFFTRVLDDAPAPERYRLAIEQIQAAERLGYDSAWVAQHHFNGNEGGLPAPLVLLASAAAQTSTIRLGTGIITLGMENAVRVAEDAAVLDALSGERIELGFGSGGTPTSFPAFGLDFEERHRAFDENFETLRHALRGERFGASDNLLYPPAPSLADRLWFATFSAPLAVRAGHAGLGLQLSRSQPRPADNPDATLSELQHPIVDAYEAALPAGAPRRVSIARSVFISDDHEAARELAERRYRVAPLARYQLGDEVDTLGRDDLLRKLDVHVGDVESVAASLAADSVLQRATQLSFQVHSVDPEHALILRSLELLITEVAPRLGWR</sequence>
<keyword evidence="3" id="KW-1185">Reference proteome</keyword>
<dbReference type="EMBL" id="RCUX01000008">
    <property type="protein sequence ID" value="RLP75027.1"/>
    <property type="molecule type" value="Genomic_DNA"/>
</dbReference>
<evidence type="ECO:0000259" key="1">
    <source>
        <dbReference type="Pfam" id="PF00296"/>
    </source>
</evidence>
<keyword evidence="2" id="KW-0560">Oxidoreductase</keyword>
<gene>
    <name evidence="2" type="ORF">D9V32_11445</name>
</gene>
<organism evidence="2 3">
    <name type="scientific">Mycetocola tolaasinivorans</name>
    <dbReference type="NCBI Taxonomy" id="76635"/>
    <lineage>
        <taxon>Bacteria</taxon>
        <taxon>Bacillati</taxon>
        <taxon>Actinomycetota</taxon>
        <taxon>Actinomycetes</taxon>
        <taxon>Micrococcales</taxon>
        <taxon>Microbacteriaceae</taxon>
        <taxon>Mycetocola</taxon>
    </lineage>
</organism>
<dbReference type="Proteomes" id="UP000272503">
    <property type="component" value="Unassembled WGS sequence"/>
</dbReference>
<dbReference type="NCBIfam" id="TIGR04027">
    <property type="entry name" value="LLM_KPN_01858"/>
    <property type="match status" value="1"/>
</dbReference>
<keyword evidence="2" id="KW-0503">Monooxygenase</keyword>
<name>A0A3L7A495_9MICO</name>
<dbReference type="AlphaFoldDB" id="A0A3L7A495"/>
<dbReference type="GO" id="GO:0016705">
    <property type="term" value="F:oxidoreductase activity, acting on paired donors, with incorporation or reduction of molecular oxygen"/>
    <property type="evidence" value="ECO:0007669"/>
    <property type="project" value="InterPro"/>
</dbReference>
<dbReference type="PANTHER" id="PTHR30137">
    <property type="entry name" value="LUCIFERASE-LIKE MONOOXYGENASE"/>
    <property type="match status" value="1"/>
</dbReference>
<dbReference type="PANTHER" id="PTHR30137:SF15">
    <property type="entry name" value="BLL6902 PROTEIN"/>
    <property type="match status" value="1"/>
</dbReference>
<proteinExistence type="predicted"/>
<protein>
    <submittedName>
        <fullName evidence="2">Putative FMN-dependent luciferase-like monooxygenase</fullName>
    </submittedName>
</protein>
<feature type="domain" description="Luciferase-like" evidence="1">
    <location>
        <begin position="12"/>
        <end position="249"/>
    </location>
</feature>
<dbReference type="Pfam" id="PF00296">
    <property type="entry name" value="Bac_luciferase"/>
    <property type="match status" value="1"/>
</dbReference>
<evidence type="ECO:0000313" key="2">
    <source>
        <dbReference type="EMBL" id="RLP75027.1"/>
    </source>
</evidence>
<dbReference type="GO" id="GO:0004497">
    <property type="term" value="F:monooxygenase activity"/>
    <property type="evidence" value="ECO:0007669"/>
    <property type="project" value="UniProtKB-KW"/>
</dbReference>
<dbReference type="OrthoDB" id="7903015at2"/>
<reference evidence="2 3" key="1">
    <citation type="submission" date="2018-10" db="EMBL/GenBank/DDBJ databases">
        <authorList>
            <person name="Li J."/>
        </authorList>
    </citation>
    <scope>NUCLEOTIDE SEQUENCE [LARGE SCALE GENOMIC DNA]</scope>
    <source>
        <strain evidence="2 3">IF 016277</strain>
    </source>
</reference>
<dbReference type="SUPFAM" id="SSF51679">
    <property type="entry name" value="Bacterial luciferase-like"/>
    <property type="match status" value="1"/>
</dbReference>
<accession>A0A3L7A495</accession>
<dbReference type="InterPro" id="IPR024003">
    <property type="entry name" value="Luciferase-like_KPN01858"/>
</dbReference>
<dbReference type="InterPro" id="IPR011251">
    <property type="entry name" value="Luciferase-like_dom"/>
</dbReference>
<dbReference type="InterPro" id="IPR036661">
    <property type="entry name" value="Luciferase-like_sf"/>
</dbReference>
<dbReference type="Gene3D" id="3.20.20.30">
    <property type="entry name" value="Luciferase-like domain"/>
    <property type="match status" value="1"/>
</dbReference>
<dbReference type="GO" id="GO:0005829">
    <property type="term" value="C:cytosol"/>
    <property type="evidence" value="ECO:0007669"/>
    <property type="project" value="TreeGrafter"/>
</dbReference>
<dbReference type="InterPro" id="IPR050766">
    <property type="entry name" value="Bact_Lucif_Oxidored"/>
</dbReference>